<evidence type="ECO:0000313" key="1">
    <source>
        <dbReference type="EMBL" id="MBN1573124.1"/>
    </source>
</evidence>
<dbReference type="Proteomes" id="UP000809273">
    <property type="component" value="Unassembled WGS sequence"/>
</dbReference>
<reference evidence="1" key="2">
    <citation type="submission" date="2021-01" db="EMBL/GenBank/DDBJ databases">
        <authorList>
            <person name="Hahn C.R."/>
            <person name="Youssef N.H."/>
            <person name="Elshahed M."/>
        </authorList>
    </citation>
    <scope>NUCLEOTIDE SEQUENCE</scope>
    <source>
        <strain evidence="1">Zod_Metabat.24</strain>
    </source>
</reference>
<dbReference type="EMBL" id="JAFGIX010000040">
    <property type="protein sequence ID" value="MBN1573124.1"/>
    <property type="molecule type" value="Genomic_DNA"/>
</dbReference>
<protein>
    <submittedName>
        <fullName evidence="1">Uncharacterized protein</fullName>
    </submittedName>
</protein>
<evidence type="ECO:0000313" key="2">
    <source>
        <dbReference type="Proteomes" id="UP000809273"/>
    </source>
</evidence>
<sequence length="184" mass="21209">MPDKGVFWEGISEGIAEKLEGIIEFIPLLGSYLRRENDREVDKLIREHMAERFDGLKRSVMKVMEAGAESGRLEGLEKLDRYSRRLDKLRDTVKFAAHGYSGLFDRIKVRDEELEALFNYDLQMLAKIEETDKRLSEIDKVLDNDEKLKGEIDALADFISEMETIVQDRKYAVTKGGQFKGEEA</sequence>
<organism evidence="1 2">
    <name type="scientific">Candidatus Zymogenus saltonus</name>
    <dbReference type="NCBI Taxonomy" id="2844893"/>
    <lineage>
        <taxon>Bacteria</taxon>
        <taxon>Deltaproteobacteria</taxon>
        <taxon>Candidatus Zymogenia</taxon>
        <taxon>Candidatus Zymogeniales</taxon>
        <taxon>Candidatus Zymogenaceae</taxon>
        <taxon>Candidatus Zymogenus</taxon>
    </lineage>
</organism>
<name>A0A9D8PNE5_9DELT</name>
<accession>A0A9D8PNE5</accession>
<reference evidence="1" key="1">
    <citation type="journal article" date="2021" name="Environ. Microbiol.">
        <title>Genomic characterization of three novel Desulfobacterota classes expand the metabolic and phylogenetic diversity of the phylum.</title>
        <authorList>
            <person name="Murphy C.L."/>
            <person name="Biggerstaff J."/>
            <person name="Eichhorn A."/>
            <person name="Ewing E."/>
            <person name="Shahan R."/>
            <person name="Soriano D."/>
            <person name="Stewart S."/>
            <person name="VanMol K."/>
            <person name="Walker R."/>
            <person name="Walters P."/>
            <person name="Elshahed M.S."/>
            <person name="Youssef N.H."/>
        </authorList>
    </citation>
    <scope>NUCLEOTIDE SEQUENCE</scope>
    <source>
        <strain evidence="1">Zod_Metabat.24</strain>
    </source>
</reference>
<proteinExistence type="predicted"/>
<gene>
    <name evidence="1" type="ORF">JW984_08010</name>
</gene>
<comment type="caution">
    <text evidence="1">The sequence shown here is derived from an EMBL/GenBank/DDBJ whole genome shotgun (WGS) entry which is preliminary data.</text>
</comment>
<dbReference type="AlphaFoldDB" id="A0A9D8PNE5"/>